<keyword evidence="2" id="KW-1185">Reference proteome</keyword>
<proteinExistence type="predicted"/>
<dbReference type="EMBL" id="PVLV01000429">
    <property type="protein sequence ID" value="PRH76777.1"/>
    <property type="molecule type" value="Genomic_DNA"/>
</dbReference>
<evidence type="ECO:0000313" key="2">
    <source>
        <dbReference type="Proteomes" id="UP000239322"/>
    </source>
</evidence>
<evidence type="ECO:0000313" key="1">
    <source>
        <dbReference type="EMBL" id="PRH76777.1"/>
    </source>
</evidence>
<gene>
    <name evidence="1" type="ORF">C6N75_23800</name>
</gene>
<dbReference type="Proteomes" id="UP000239322">
    <property type="component" value="Unassembled WGS sequence"/>
</dbReference>
<reference evidence="1 2" key="1">
    <citation type="submission" date="2018-03" db="EMBL/GenBank/DDBJ databases">
        <title>Novel Streptomyces sp. from soil.</title>
        <authorList>
            <person name="Tan G.Y.A."/>
            <person name="Lee Z.Y."/>
        </authorList>
    </citation>
    <scope>NUCLEOTIDE SEQUENCE [LARGE SCALE GENOMIC DNA]</scope>
    <source>
        <strain evidence="1 2">ST5x</strain>
    </source>
</reference>
<dbReference type="OrthoDB" id="4320717at2"/>
<organism evidence="1 2">
    <name type="scientific">Streptomyces solincola</name>
    <dbReference type="NCBI Taxonomy" id="2100817"/>
    <lineage>
        <taxon>Bacteria</taxon>
        <taxon>Bacillati</taxon>
        <taxon>Actinomycetota</taxon>
        <taxon>Actinomycetes</taxon>
        <taxon>Kitasatosporales</taxon>
        <taxon>Streptomycetaceae</taxon>
        <taxon>Streptomyces</taxon>
    </lineage>
</organism>
<accession>A0A2S9PR12</accession>
<dbReference type="AlphaFoldDB" id="A0A2S9PR12"/>
<name>A0A2S9PR12_9ACTN</name>
<dbReference type="RefSeq" id="WP_105870952.1">
    <property type="nucleotide sequence ID" value="NZ_PVLV01000429.1"/>
</dbReference>
<comment type="caution">
    <text evidence="1">The sequence shown here is derived from an EMBL/GenBank/DDBJ whole genome shotgun (WGS) entry which is preliminary data.</text>
</comment>
<sequence length="100" mass="10820">MSAKNVCGAPGREEEEGIDVACGLEPHGPDTDHHAVIIGRYIREPIGEMSWPVAPPEPHERILRIIAETVTEATEGDGADLEDLVRRLEAEGFTLPPTAL</sequence>
<protein>
    <submittedName>
        <fullName evidence="1">Uncharacterized protein</fullName>
    </submittedName>
</protein>